<evidence type="ECO:0000313" key="1">
    <source>
        <dbReference type="EMBL" id="PNP95985.1"/>
    </source>
</evidence>
<dbReference type="AlphaFoldDB" id="A0A2K0XN71"/>
<name>A0A2K0XN71_9BACT</name>
<gene>
    <name evidence="1" type="ORF">BFS16_02750</name>
</gene>
<proteinExistence type="predicted"/>
<comment type="caution">
    <text evidence="1">The sequence shown here is derived from an EMBL/GenBank/DDBJ whole genome shotgun (WGS) entry which is preliminary data.</text>
</comment>
<dbReference type="RefSeq" id="WP_103002672.1">
    <property type="nucleotide sequence ID" value="NZ_JBETXH010000003.1"/>
</dbReference>
<reference evidence="1 2" key="1">
    <citation type="submission" date="2017-03" db="EMBL/GenBank/DDBJ databases">
        <authorList>
            <person name="Afonso C.L."/>
            <person name="Miller P.J."/>
            <person name="Scott M.A."/>
            <person name="Spackman E."/>
            <person name="Goraichik I."/>
            <person name="Dimitrov K.M."/>
            <person name="Suarez D.L."/>
            <person name="Swayne D.E."/>
        </authorList>
    </citation>
    <scope>NUCLEOTIDE SEQUENCE [LARGE SCALE GENOMIC DNA]</scope>
    <source>
        <strain evidence="1 2">DNF00076</strain>
    </source>
</reference>
<accession>A0A2K0XN71</accession>
<sequence length="437" mass="51158">MRRILILLFVSLFWLNVDAQEYEITIFGSFQRYHLYPSDRGMFRDDRKVTTFSYDKKSSLAWVYCDEFLAQVQLPESFKDVMKEHGIKDIEKKKADVYSEKVVAIRRKLDRHYFVIDSIKAARERHIADSITRVRFVEDSIKKRNEFVADSVENVEEDTMAASYNYPFSFRFIIGQTKGYTQVGSEMSDDSYSKFGGNKEYINKRPIFIAGYYKKVIPKKYSFDTDKVREYYKAYALGRSFYVDKEDVELKDEAQTRLDSLIRSDRITRAHFAHWTKDFSKEIFYDIEIKNVGKIFDYYKKYPVSVYSWSWGSKNEYSDFQNIDIEFYNSSKKTIKYVYVTFRAKNAVGDPVNGATKTLTGIGPIEPGGSGSYSFEDVWYSHTIDKVSIVSIKVQYMDKTTRTINPAYPAVFSEDEKNTIDNFNSDIKALKKLNGEE</sequence>
<dbReference type="EMBL" id="NBAX01000002">
    <property type="protein sequence ID" value="PNP95985.1"/>
    <property type="molecule type" value="Genomic_DNA"/>
</dbReference>
<evidence type="ECO:0000313" key="2">
    <source>
        <dbReference type="Proteomes" id="UP000236634"/>
    </source>
</evidence>
<dbReference type="Proteomes" id="UP000236634">
    <property type="component" value="Unassembled WGS sequence"/>
</dbReference>
<protein>
    <submittedName>
        <fullName evidence="1">Uncharacterized protein</fullName>
    </submittedName>
</protein>
<organism evidence="1 2">
    <name type="scientific">Hoylesella timonensis</name>
    <dbReference type="NCBI Taxonomy" id="386414"/>
    <lineage>
        <taxon>Bacteria</taxon>
        <taxon>Pseudomonadati</taxon>
        <taxon>Bacteroidota</taxon>
        <taxon>Bacteroidia</taxon>
        <taxon>Bacteroidales</taxon>
        <taxon>Prevotellaceae</taxon>
        <taxon>Hoylesella</taxon>
    </lineage>
</organism>